<dbReference type="Gene3D" id="3.30.70.1400">
    <property type="entry name" value="Aminomethyltransferase beta-barrel domains"/>
    <property type="match status" value="1"/>
</dbReference>
<dbReference type="Gene3D" id="4.10.1250.10">
    <property type="entry name" value="Aminomethyltransferase fragment"/>
    <property type="match status" value="1"/>
</dbReference>
<dbReference type="Gene3D" id="2.40.30.110">
    <property type="entry name" value="Aminomethyltransferase beta-barrel domains"/>
    <property type="match status" value="1"/>
</dbReference>
<dbReference type="GO" id="GO:0004047">
    <property type="term" value="F:aminomethyltransferase activity"/>
    <property type="evidence" value="ECO:0007669"/>
    <property type="project" value="UniProtKB-EC"/>
</dbReference>
<evidence type="ECO:0000256" key="1">
    <source>
        <dbReference type="ARBA" id="ARBA00008609"/>
    </source>
</evidence>
<comment type="catalytic activity">
    <reaction evidence="6">
        <text>N(6)-[(R)-S(8)-aminomethyldihydrolipoyl]-L-lysyl-[protein] + (6S)-5,6,7,8-tetrahydrofolate = N(6)-[(R)-dihydrolipoyl]-L-lysyl-[protein] + (6R)-5,10-methylene-5,6,7,8-tetrahydrofolate + NH4(+)</text>
        <dbReference type="Rhea" id="RHEA:16945"/>
        <dbReference type="Rhea" id="RHEA-COMP:10475"/>
        <dbReference type="Rhea" id="RHEA-COMP:10492"/>
        <dbReference type="ChEBI" id="CHEBI:15636"/>
        <dbReference type="ChEBI" id="CHEBI:28938"/>
        <dbReference type="ChEBI" id="CHEBI:57453"/>
        <dbReference type="ChEBI" id="CHEBI:83100"/>
        <dbReference type="ChEBI" id="CHEBI:83143"/>
        <dbReference type="EC" id="2.1.2.10"/>
    </reaction>
</comment>
<dbReference type="GO" id="GO:0005960">
    <property type="term" value="C:glycine cleavage complex"/>
    <property type="evidence" value="ECO:0007669"/>
    <property type="project" value="InterPro"/>
</dbReference>
<dbReference type="KEGG" id="aoc:Aocu_10440"/>
<dbReference type="PANTHER" id="PTHR43757:SF2">
    <property type="entry name" value="AMINOMETHYLTRANSFERASE, MITOCHONDRIAL"/>
    <property type="match status" value="1"/>
</dbReference>
<evidence type="ECO:0000256" key="5">
    <source>
        <dbReference type="ARBA" id="ARBA00031395"/>
    </source>
</evidence>
<feature type="domain" description="Aminomethyltransferase C-terminal" evidence="9">
    <location>
        <begin position="273"/>
        <end position="351"/>
    </location>
</feature>
<evidence type="ECO:0000256" key="3">
    <source>
        <dbReference type="ARBA" id="ARBA00022576"/>
    </source>
</evidence>
<keyword evidence="11" id="KW-1185">Reference proteome</keyword>
<protein>
    <recommendedName>
        <fullName evidence="2">aminomethyltransferase</fullName>
        <ecNumber evidence="2">2.1.2.10</ecNumber>
    </recommendedName>
    <alternativeName>
        <fullName evidence="5">Glycine cleavage system T protein</fullName>
    </alternativeName>
</protein>
<dbReference type="HOGENOM" id="CLU_007884_10_2_14"/>
<dbReference type="SUPFAM" id="SSF101790">
    <property type="entry name" value="Aminomethyltransferase beta-barrel domain"/>
    <property type="match status" value="1"/>
</dbReference>
<dbReference type="InParanoid" id="A0A061AJE9"/>
<dbReference type="PIRSF" id="PIRSF006487">
    <property type="entry name" value="GcvT"/>
    <property type="match status" value="1"/>
</dbReference>
<keyword evidence="4" id="KW-0808">Transferase</keyword>
<dbReference type="InterPro" id="IPR006222">
    <property type="entry name" value="GCVT_N"/>
</dbReference>
<dbReference type="RefSeq" id="WP_045749568.1">
    <property type="nucleotide sequence ID" value="NZ_FUZK01000001.1"/>
</dbReference>
<dbReference type="FunFam" id="2.40.30.110:FF:000003">
    <property type="entry name" value="Aminomethyltransferase"/>
    <property type="match status" value="1"/>
</dbReference>
<evidence type="ECO:0000313" key="11">
    <source>
        <dbReference type="Proteomes" id="UP000032434"/>
    </source>
</evidence>
<dbReference type="GO" id="GO:0008483">
    <property type="term" value="F:transaminase activity"/>
    <property type="evidence" value="ECO:0007669"/>
    <property type="project" value="UniProtKB-KW"/>
</dbReference>
<name>A0A061AJE9_9MOLU</name>
<evidence type="ECO:0000259" key="8">
    <source>
        <dbReference type="Pfam" id="PF01571"/>
    </source>
</evidence>
<keyword evidence="3" id="KW-0032">Aminotransferase</keyword>
<dbReference type="FunFam" id="4.10.1250.10:FF:000001">
    <property type="entry name" value="Aminomethyltransferase"/>
    <property type="match status" value="1"/>
</dbReference>
<dbReference type="Gene3D" id="3.30.1360.120">
    <property type="entry name" value="Probable tRNA modification gtpase trme, domain 1"/>
    <property type="match status" value="1"/>
</dbReference>
<proteinExistence type="inferred from homology"/>
<dbReference type="SUPFAM" id="SSF103025">
    <property type="entry name" value="Folate-binding domain"/>
    <property type="match status" value="1"/>
</dbReference>
<dbReference type="InterPro" id="IPR013977">
    <property type="entry name" value="GcvT_C"/>
</dbReference>
<reference evidence="11" key="1">
    <citation type="submission" date="2014-05" db="EMBL/GenBank/DDBJ databases">
        <authorList>
            <person name="Kube M."/>
        </authorList>
    </citation>
    <scope>NUCLEOTIDE SEQUENCE [LARGE SCALE GENOMIC DNA]</scope>
</reference>
<dbReference type="InterPro" id="IPR029043">
    <property type="entry name" value="GcvT/YgfZ_C"/>
</dbReference>
<dbReference type="EC" id="2.1.2.10" evidence="2"/>
<evidence type="ECO:0000256" key="6">
    <source>
        <dbReference type="ARBA" id="ARBA00047665"/>
    </source>
</evidence>
<sequence length="356" mass="40584">MLQKTILNQAHKDLGATLIDFNGFEMPLYYTTIQSEHTSVRNDVGMFDCSHMGEIFVEGKDTYKFLNFALSQRILKNNKIQYALILNENGGIKDDLMVYPLSDHEALLVVNASNTIKDYEHLLTLKDGFDIRITNESSSYGLIALQGPRASKILQALQIEELPNSMDFKESKLFGHDVIYSRSGYTGEDGYEFYGNAKLIQLLWSKFYQLDVKPIGLGARDTLRFEAAMPLYGNELDETINPFEAGLKFSVDMTKDDFIGKNALLSIENDLKRKLVGFELLERNVARSHYDIYKDDIKIGYVTTGYMSITTQKAIGLAYIDIPFSKLGTEIEIEIRQKRVKAIVRDKKFIKKNNKI</sequence>
<evidence type="ECO:0000256" key="2">
    <source>
        <dbReference type="ARBA" id="ARBA00012616"/>
    </source>
</evidence>
<dbReference type="FunCoup" id="A0A061AJE9">
    <property type="interactions" value="252"/>
</dbReference>
<feature type="domain" description="GCVT N-terminal" evidence="8">
    <location>
        <begin position="8"/>
        <end position="255"/>
    </location>
</feature>
<dbReference type="NCBIfam" id="NF001567">
    <property type="entry name" value="PRK00389.1"/>
    <property type="match status" value="1"/>
</dbReference>
<evidence type="ECO:0000313" key="10">
    <source>
        <dbReference type="EMBL" id="CDR31117.1"/>
    </source>
</evidence>
<dbReference type="OrthoDB" id="9774591at2"/>
<accession>A0A061AJE9</accession>
<dbReference type="Pfam" id="PF08669">
    <property type="entry name" value="GCV_T_C"/>
    <property type="match status" value="1"/>
</dbReference>
<dbReference type="GO" id="GO:0006546">
    <property type="term" value="P:glycine catabolic process"/>
    <property type="evidence" value="ECO:0007669"/>
    <property type="project" value="InterPro"/>
</dbReference>
<organism evidence="10 11">
    <name type="scientific">Acholeplasma oculi</name>
    <dbReference type="NCBI Taxonomy" id="35623"/>
    <lineage>
        <taxon>Bacteria</taxon>
        <taxon>Bacillati</taxon>
        <taxon>Mycoplasmatota</taxon>
        <taxon>Mollicutes</taxon>
        <taxon>Acholeplasmatales</taxon>
        <taxon>Acholeplasmataceae</taxon>
        <taxon>Acholeplasma</taxon>
    </lineage>
</organism>
<feature type="binding site" evidence="7">
    <location>
        <position position="192"/>
    </location>
    <ligand>
        <name>substrate</name>
    </ligand>
</feature>
<dbReference type="InterPro" id="IPR006223">
    <property type="entry name" value="GcvT"/>
</dbReference>
<evidence type="ECO:0000259" key="9">
    <source>
        <dbReference type="Pfam" id="PF08669"/>
    </source>
</evidence>
<dbReference type="PATRIC" id="fig|35623.3.peg.1044"/>
<dbReference type="PANTHER" id="PTHR43757">
    <property type="entry name" value="AMINOMETHYLTRANSFERASE"/>
    <property type="match status" value="1"/>
</dbReference>
<dbReference type="Pfam" id="PF01571">
    <property type="entry name" value="GCV_T"/>
    <property type="match status" value="1"/>
</dbReference>
<dbReference type="NCBIfam" id="TIGR00528">
    <property type="entry name" value="gcvT"/>
    <property type="match status" value="1"/>
</dbReference>
<dbReference type="InterPro" id="IPR027266">
    <property type="entry name" value="TrmE/GcvT-like"/>
</dbReference>
<evidence type="ECO:0000256" key="4">
    <source>
        <dbReference type="ARBA" id="ARBA00022679"/>
    </source>
</evidence>
<comment type="similarity">
    <text evidence="1">Belongs to the GcvT family.</text>
</comment>
<gene>
    <name evidence="10" type="primary">gcvT</name>
    <name evidence="10" type="ORF">Aocu_10440</name>
</gene>
<dbReference type="Proteomes" id="UP000032434">
    <property type="component" value="Chromosome 1"/>
</dbReference>
<dbReference type="STRING" id="35623.Aocu_10440"/>
<dbReference type="GO" id="GO:0005829">
    <property type="term" value="C:cytosol"/>
    <property type="evidence" value="ECO:0007669"/>
    <property type="project" value="TreeGrafter"/>
</dbReference>
<dbReference type="InterPro" id="IPR028896">
    <property type="entry name" value="GcvT/YgfZ/DmdA"/>
</dbReference>
<dbReference type="EMBL" id="LK028559">
    <property type="protein sequence ID" value="CDR31117.1"/>
    <property type="molecule type" value="Genomic_DNA"/>
</dbReference>
<dbReference type="AlphaFoldDB" id="A0A061AJE9"/>
<evidence type="ECO:0000256" key="7">
    <source>
        <dbReference type="PIRSR" id="PIRSR006487-1"/>
    </source>
</evidence>